<accession>A0AAJ4W1Y4</accession>
<sequence length="430" mass="50401">MVSISIQWFITIYLIVFGNVILFFCHLKFVNLIFMVLDKEFRIMYTMLFKKKNMKKGIVILALSIGGVLYAQDHTTVTDSIHRDTLKLKDISYLVETSTVNDSLKVVEKAASYPNTLTMLTDRLKFISLYDQQAKAYIEVENKQDTIQVNAIYQEGEIYNGLLVEENVSNDLDIVYYKDAIPRYRYTTDHDYHYYTLLSSELDKNDSIRGQFYDLHEGSLLPLKQYYVDGQWVTTWQKGLEQQEVVINGLSTPVTLFSSLDNKKERMLWKIKDEHEVLHYVFLQRVGNVLLVYEQTCPTVEGEEIYLNIASIINVGFDKKRVTARTNDKESISDVYFENFGKRDWKKPNQYVFDYYRRSDKKLVRARAVLDPTVMSNKVFSDFIIALVNNPELFRRDVHLKDFSFEDVLSKQILRLNSTIKPTHILDEQK</sequence>
<proteinExistence type="predicted"/>
<evidence type="ECO:0000313" key="2">
    <source>
        <dbReference type="EMBL" id="SEQ25092.1"/>
    </source>
</evidence>
<organism evidence="2 3">
    <name type="scientific">Myroides profundi</name>
    <dbReference type="NCBI Taxonomy" id="480520"/>
    <lineage>
        <taxon>Bacteria</taxon>
        <taxon>Pseudomonadati</taxon>
        <taxon>Bacteroidota</taxon>
        <taxon>Flavobacteriia</taxon>
        <taxon>Flavobacteriales</taxon>
        <taxon>Flavobacteriaceae</taxon>
        <taxon>Myroides</taxon>
    </lineage>
</organism>
<dbReference type="Proteomes" id="UP000183496">
    <property type="component" value="Unassembled WGS sequence"/>
</dbReference>
<feature type="transmembrane region" description="Helical" evidence="1">
    <location>
        <begin position="54"/>
        <end position="71"/>
    </location>
</feature>
<evidence type="ECO:0000313" key="3">
    <source>
        <dbReference type="Proteomes" id="UP000183496"/>
    </source>
</evidence>
<protein>
    <submittedName>
        <fullName evidence="2">Uncharacterized protein</fullName>
    </submittedName>
</protein>
<comment type="caution">
    <text evidence="2">The sequence shown here is derived from an EMBL/GenBank/DDBJ whole genome shotgun (WGS) entry which is preliminary data.</text>
</comment>
<keyword evidence="1" id="KW-1133">Transmembrane helix</keyword>
<dbReference type="AlphaFoldDB" id="A0AAJ4W1Y4"/>
<gene>
    <name evidence="2" type="ORF">SAMN04488089_102169</name>
</gene>
<reference evidence="2 3" key="1">
    <citation type="submission" date="2016-10" db="EMBL/GenBank/DDBJ databases">
        <authorList>
            <person name="Varghese N."/>
            <person name="Submissions S."/>
        </authorList>
    </citation>
    <scope>NUCLEOTIDE SEQUENCE [LARGE SCALE GENOMIC DNA]</scope>
    <source>
        <strain evidence="3">DSM 19823 / KCTC 23066 / CCTCC M 208030 / D25</strain>
    </source>
</reference>
<name>A0AAJ4W1Y4_MYRPR</name>
<keyword evidence="3" id="KW-1185">Reference proteome</keyword>
<keyword evidence="1" id="KW-0812">Transmembrane</keyword>
<evidence type="ECO:0000256" key="1">
    <source>
        <dbReference type="SAM" id="Phobius"/>
    </source>
</evidence>
<keyword evidence="1" id="KW-0472">Membrane</keyword>
<dbReference type="EMBL" id="FOFY01000002">
    <property type="protein sequence ID" value="SEQ25092.1"/>
    <property type="molecule type" value="Genomic_DNA"/>
</dbReference>
<feature type="transmembrane region" description="Helical" evidence="1">
    <location>
        <begin position="6"/>
        <end position="34"/>
    </location>
</feature>